<protein>
    <submittedName>
        <fullName evidence="1">Amidophosphoribosyltransferase</fullName>
    </submittedName>
</protein>
<gene>
    <name evidence="1" type="ORF">KB874_02045</name>
</gene>
<evidence type="ECO:0000313" key="1">
    <source>
        <dbReference type="EMBL" id="MBS0122900.1"/>
    </source>
</evidence>
<dbReference type="Proteomes" id="UP000681356">
    <property type="component" value="Unassembled WGS sequence"/>
</dbReference>
<dbReference type="EMBL" id="JAGTUU010000001">
    <property type="protein sequence ID" value="MBS0122900.1"/>
    <property type="molecule type" value="Genomic_DNA"/>
</dbReference>
<dbReference type="AlphaFoldDB" id="A0A8J7W8L8"/>
<evidence type="ECO:0000313" key="2">
    <source>
        <dbReference type="Proteomes" id="UP000681356"/>
    </source>
</evidence>
<name>A0A8J7W8L8_9RHOB</name>
<reference evidence="1" key="1">
    <citation type="submission" date="2021-04" db="EMBL/GenBank/DDBJ databases">
        <authorList>
            <person name="Yoon J."/>
        </authorList>
    </citation>
    <scope>NUCLEOTIDE SEQUENCE</scope>
    <source>
        <strain evidence="1">KMU-90</strain>
    </source>
</reference>
<proteinExistence type="predicted"/>
<keyword evidence="2" id="KW-1185">Reference proteome</keyword>
<organism evidence="1 2">
    <name type="scientific">Thetidibacter halocola</name>
    <dbReference type="NCBI Taxonomy" id="2827239"/>
    <lineage>
        <taxon>Bacteria</taxon>
        <taxon>Pseudomonadati</taxon>
        <taxon>Pseudomonadota</taxon>
        <taxon>Alphaproteobacteria</taxon>
        <taxon>Rhodobacterales</taxon>
        <taxon>Roseobacteraceae</taxon>
        <taxon>Thetidibacter</taxon>
    </lineage>
</organism>
<dbReference type="RefSeq" id="WP_212534868.1">
    <property type="nucleotide sequence ID" value="NZ_JAGTUU010000001.1"/>
</dbReference>
<accession>A0A8J7W8L8</accession>
<sequence length="117" mass="12655">MPHRSINDQDIMQPKFLRAHTRPSSRLLRASAETASGEATAFVARNATRSVSLNTGAPLLLGVFGKAEAPQALVRLPSGKTEQLRVGDRLGDAEVRAIDETTLTLVRAGQSQRLRLP</sequence>
<comment type="caution">
    <text evidence="1">The sequence shown here is derived from an EMBL/GenBank/DDBJ whole genome shotgun (WGS) entry which is preliminary data.</text>
</comment>